<dbReference type="AlphaFoldDB" id="A0A6C0HS61"/>
<dbReference type="EMBL" id="MN740009">
    <property type="protein sequence ID" value="QHT83432.1"/>
    <property type="molecule type" value="Genomic_DNA"/>
</dbReference>
<accession>A0A6C0HS61</accession>
<name>A0A6C0HS61_9ZZZZ</name>
<protein>
    <submittedName>
        <fullName evidence="1">Uncharacterized protein</fullName>
    </submittedName>
</protein>
<proteinExistence type="predicted"/>
<sequence length="65" mass="8021">MEKELHCYLDEICEENRNQWLRENIVSIFYNFAIVVRHHYEAKDREIIEIIVKNFNRGIDMTQYS</sequence>
<organism evidence="1">
    <name type="scientific">viral metagenome</name>
    <dbReference type="NCBI Taxonomy" id="1070528"/>
    <lineage>
        <taxon>unclassified sequences</taxon>
        <taxon>metagenomes</taxon>
        <taxon>organismal metagenomes</taxon>
    </lineage>
</organism>
<reference evidence="1" key="1">
    <citation type="journal article" date="2020" name="Nature">
        <title>Giant virus diversity and host interactions through global metagenomics.</title>
        <authorList>
            <person name="Schulz F."/>
            <person name="Roux S."/>
            <person name="Paez-Espino D."/>
            <person name="Jungbluth S."/>
            <person name="Walsh D.A."/>
            <person name="Denef V.J."/>
            <person name="McMahon K.D."/>
            <person name="Konstantinidis K.T."/>
            <person name="Eloe-Fadrosh E.A."/>
            <person name="Kyrpides N.C."/>
            <person name="Woyke T."/>
        </authorList>
    </citation>
    <scope>NUCLEOTIDE SEQUENCE</scope>
    <source>
        <strain evidence="1">GVMAG-M-3300023184-167</strain>
    </source>
</reference>
<evidence type="ECO:0000313" key="1">
    <source>
        <dbReference type="EMBL" id="QHT83432.1"/>
    </source>
</evidence>